<dbReference type="GO" id="GO:0005615">
    <property type="term" value="C:extracellular space"/>
    <property type="evidence" value="ECO:0007669"/>
    <property type="project" value="TreeGrafter"/>
</dbReference>
<dbReference type="AlphaFoldDB" id="A0A8J1Y3T6"/>
<evidence type="ECO:0000256" key="6">
    <source>
        <dbReference type="ARBA" id="ARBA00023157"/>
    </source>
</evidence>
<evidence type="ECO:0000256" key="5">
    <source>
        <dbReference type="ARBA" id="ARBA00022690"/>
    </source>
</evidence>
<keyword evidence="3" id="KW-0964">Secreted</keyword>
<name>A0A8J1Y3T6_OWEFU</name>
<gene>
    <name evidence="8" type="ORF">OFUS_LOCUS13811</name>
</gene>
<organism evidence="8 9">
    <name type="scientific">Owenia fusiformis</name>
    <name type="common">Polychaete worm</name>
    <dbReference type="NCBI Taxonomy" id="6347"/>
    <lineage>
        <taxon>Eukaryota</taxon>
        <taxon>Metazoa</taxon>
        <taxon>Spiralia</taxon>
        <taxon>Lophotrochozoa</taxon>
        <taxon>Annelida</taxon>
        <taxon>Polychaeta</taxon>
        <taxon>Sedentaria</taxon>
        <taxon>Canalipalpata</taxon>
        <taxon>Sabellida</taxon>
        <taxon>Oweniida</taxon>
        <taxon>Oweniidae</taxon>
        <taxon>Owenia</taxon>
    </lineage>
</organism>
<dbReference type="Gene3D" id="3.90.370.10">
    <property type="entry name" value="Tissue inhibitor of metalloproteinase-1. Chain B, domain 1"/>
    <property type="match status" value="1"/>
</dbReference>
<sequence length="226" mass="25376">MVMYMFIVLSSFCISIVQSCSCLWSHPQEEYCTADFAIKAKVLSHRETNPIDINRGYLVFTVNVSVDYKGLGWKGKTKEIYTGPNEALCGLTSLAKNKEYILTGKIKDDKPMIDVCGLNVLYSQVSSAIIKGFRKTYRDNCGCKICRFDDECGPGDCYLPAFGSYPCYNLQAVCQRACEGHGGEPMCTWNLDKGWWDCMKKSRYCQLVGSCQLKDTPPSGRRGFNT</sequence>
<dbReference type="PANTHER" id="PTHR11844">
    <property type="entry name" value="METALLOPROTEASE INHIBITOR"/>
    <property type="match status" value="1"/>
</dbReference>
<evidence type="ECO:0000313" key="9">
    <source>
        <dbReference type="Proteomes" id="UP000749559"/>
    </source>
</evidence>
<evidence type="ECO:0000256" key="3">
    <source>
        <dbReference type="ARBA" id="ARBA00022525"/>
    </source>
</evidence>
<dbReference type="Gene3D" id="2.40.50.120">
    <property type="match status" value="1"/>
</dbReference>
<dbReference type="PANTHER" id="PTHR11844:SF33">
    <property type="entry name" value="TISSUE INHIBITOR OF METALLOPROTEINASE"/>
    <property type="match status" value="1"/>
</dbReference>
<keyword evidence="6" id="KW-1015">Disulfide bond</keyword>
<proteinExistence type="inferred from homology"/>
<dbReference type="GO" id="GO:0031012">
    <property type="term" value="C:extracellular matrix"/>
    <property type="evidence" value="ECO:0007669"/>
    <property type="project" value="TreeGrafter"/>
</dbReference>
<dbReference type="GO" id="GO:0051045">
    <property type="term" value="P:negative regulation of membrane protein ectodomain proteolysis"/>
    <property type="evidence" value="ECO:0007669"/>
    <property type="project" value="TreeGrafter"/>
</dbReference>
<dbReference type="EMBL" id="CAIIXF020000007">
    <property type="protein sequence ID" value="CAH1788246.1"/>
    <property type="molecule type" value="Genomic_DNA"/>
</dbReference>
<dbReference type="GO" id="GO:0002020">
    <property type="term" value="F:protease binding"/>
    <property type="evidence" value="ECO:0007669"/>
    <property type="project" value="TreeGrafter"/>
</dbReference>
<dbReference type="GO" id="GO:0008191">
    <property type="term" value="F:metalloendopeptidase inhibitor activity"/>
    <property type="evidence" value="ECO:0007669"/>
    <property type="project" value="InterPro"/>
</dbReference>
<dbReference type="OrthoDB" id="6041373at2759"/>
<keyword evidence="4" id="KW-0483">Metalloprotease inhibitor</keyword>
<dbReference type="Pfam" id="PF00965">
    <property type="entry name" value="TIMP"/>
    <property type="match status" value="1"/>
</dbReference>
<dbReference type="PROSITE" id="PS50189">
    <property type="entry name" value="NTR"/>
    <property type="match status" value="1"/>
</dbReference>
<comment type="caution">
    <text evidence="8">The sequence shown here is derived from an EMBL/GenBank/DDBJ whole genome shotgun (WGS) entry which is preliminary data.</text>
</comment>
<comment type="subcellular location">
    <subcellularLocation>
        <location evidence="1">Secreted</location>
    </subcellularLocation>
</comment>
<reference evidence="8" key="1">
    <citation type="submission" date="2022-03" db="EMBL/GenBank/DDBJ databases">
        <authorList>
            <person name="Martin C."/>
        </authorList>
    </citation>
    <scope>NUCLEOTIDE SEQUENCE</scope>
</reference>
<evidence type="ECO:0000256" key="1">
    <source>
        <dbReference type="ARBA" id="ARBA00004613"/>
    </source>
</evidence>
<protein>
    <submittedName>
        <fullName evidence="8">Uncharacterized protein</fullName>
    </submittedName>
</protein>
<dbReference type="SUPFAM" id="SSF50242">
    <property type="entry name" value="TIMP-like"/>
    <property type="match status" value="1"/>
</dbReference>
<evidence type="ECO:0000256" key="4">
    <source>
        <dbReference type="ARBA" id="ARBA00022608"/>
    </source>
</evidence>
<evidence type="ECO:0000313" key="8">
    <source>
        <dbReference type="EMBL" id="CAH1788246.1"/>
    </source>
</evidence>
<dbReference type="SMART" id="SM00206">
    <property type="entry name" value="NTR"/>
    <property type="match status" value="1"/>
</dbReference>
<dbReference type="Proteomes" id="UP000749559">
    <property type="component" value="Unassembled WGS sequence"/>
</dbReference>
<dbReference type="InterPro" id="IPR027465">
    <property type="entry name" value="TIMP_C"/>
</dbReference>
<accession>A0A8J1Y3T6</accession>
<dbReference type="InterPro" id="IPR001820">
    <property type="entry name" value="TIMP"/>
</dbReference>
<keyword evidence="9" id="KW-1185">Reference proteome</keyword>
<comment type="similarity">
    <text evidence="2">Belongs to the protease inhibitor I35 (TIMP) family.</text>
</comment>
<dbReference type="InterPro" id="IPR001134">
    <property type="entry name" value="Netrin_domain"/>
</dbReference>
<dbReference type="InterPro" id="IPR008993">
    <property type="entry name" value="TIMP-like_OB-fold"/>
</dbReference>
<evidence type="ECO:0000256" key="7">
    <source>
        <dbReference type="ARBA" id="ARBA00023215"/>
    </source>
</evidence>
<keyword evidence="5" id="KW-0646">Protease inhibitor</keyword>
<keyword evidence="7" id="KW-0481">Metalloenzyme inhibitor</keyword>
<evidence type="ECO:0000256" key="2">
    <source>
        <dbReference type="ARBA" id="ARBA00011027"/>
    </source>
</evidence>